<dbReference type="GO" id="GO:0008233">
    <property type="term" value="F:peptidase activity"/>
    <property type="evidence" value="ECO:0007669"/>
    <property type="project" value="UniProtKB-KW"/>
</dbReference>
<evidence type="ECO:0000313" key="6">
    <source>
        <dbReference type="Proteomes" id="UP001302374"/>
    </source>
</evidence>
<dbReference type="EMBL" id="JAATLI010000004">
    <property type="protein sequence ID" value="NJC17746.1"/>
    <property type="molecule type" value="Genomic_DNA"/>
</dbReference>
<organism evidence="3 5">
    <name type="scientific">Butyricimonas paravirosa</name>
    <dbReference type="NCBI Taxonomy" id="1472417"/>
    <lineage>
        <taxon>Bacteria</taxon>
        <taxon>Pseudomonadati</taxon>
        <taxon>Bacteroidota</taxon>
        <taxon>Bacteroidia</taxon>
        <taxon>Bacteroidales</taxon>
        <taxon>Odoribacteraceae</taxon>
        <taxon>Butyricimonas</taxon>
    </lineage>
</organism>
<proteinExistence type="inferred from homology"/>
<keyword evidence="6" id="KW-1185">Reference proteome</keyword>
<comment type="similarity">
    <text evidence="1">Belongs to the peptidase S49 family.</text>
</comment>
<reference evidence="4 6" key="1">
    <citation type="submission" date="2019-09" db="EMBL/GenBank/DDBJ databases">
        <title>Butyricimonas paravirosa DSM 105722 (=214-4 = JCM 18677 = CCUG 65563).</title>
        <authorList>
            <person name="Le Roy T."/>
            <person name="Cani P.D."/>
        </authorList>
    </citation>
    <scope>NUCLEOTIDE SEQUENCE [LARGE SCALE GENOMIC DNA]</scope>
    <source>
        <strain evidence="4 6">DSM 105722</strain>
    </source>
</reference>
<name>A0A7X5YDE6_9BACT</name>
<sequence>MYPYLISQILKGVWFLRPEDAIAGHVIVNNILTGVYRDEKFAKTLSEITPIQQLSHEGESSYDKSPKGSTAIISVKGTMIKYGTFCSYGADEIAMQIEEAALHENISSIVLDIDSGGGACNAVSPLCKAIVTAKAKGKPVVASCDVAASAAYWIACNCDRIVADNDVSSAFGSIGVMCSFSDLKPFYEKMGVKFHEIYADQSENKNEAFRLALEGDYTKIRQESLNPMALRFQEEVKEKRKCLKLDTPGILSGKMFYAREAVAVGLIDEIGTLGRAVEVAKELEEMNLINKYINS</sequence>
<dbReference type="SUPFAM" id="SSF52096">
    <property type="entry name" value="ClpP/crotonase"/>
    <property type="match status" value="1"/>
</dbReference>
<keyword evidence="3" id="KW-0378">Hydrolase</keyword>
<dbReference type="Proteomes" id="UP001302374">
    <property type="component" value="Chromosome"/>
</dbReference>
<gene>
    <name evidence="4" type="ORF">F1644_14760</name>
    <name evidence="3" type="ORF">GGR15_001361</name>
</gene>
<dbReference type="PANTHER" id="PTHR42987">
    <property type="entry name" value="PEPTIDASE S49"/>
    <property type="match status" value="1"/>
</dbReference>
<dbReference type="GO" id="GO:0006508">
    <property type="term" value="P:proteolysis"/>
    <property type="evidence" value="ECO:0007669"/>
    <property type="project" value="UniProtKB-KW"/>
</dbReference>
<keyword evidence="3" id="KW-0645">Protease</keyword>
<dbReference type="Proteomes" id="UP000576368">
    <property type="component" value="Unassembled WGS sequence"/>
</dbReference>
<dbReference type="AlphaFoldDB" id="A0A7X5YDE6"/>
<dbReference type="Pfam" id="PF01343">
    <property type="entry name" value="Peptidase_S49"/>
    <property type="match status" value="1"/>
</dbReference>
<protein>
    <submittedName>
        <fullName evidence="3">Protease-4</fullName>
        <ecNumber evidence="3">3.4.21.-</ecNumber>
    </submittedName>
    <submittedName>
        <fullName evidence="4">S49 family peptidase</fullName>
    </submittedName>
</protein>
<dbReference type="InterPro" id="IPR002142">
    <property type="entry name" value="Peptidase_S49"/>
</dbReference>
<evidence type="ECO:0000313" key="4">
    <source>
        <dbReference type="EMBL" id="WOF13447.1"/>
    </source>
</evidence>
<dbReference type="EC" id="3.4.21.-" evidence="3"/>
<dbReference type="InterPro" id="IPR033855">
    <property type="entry name" value="Protein_C"/>
</dbReference>
<dbReference type="GeneID" id="86892578"/>
<accession>A0A7X5YDE6</accession>
<evidence type="ECO:0000313" key="5">
    <source>
        <dbReference type="Proteomes" id="UP000576368"/>
    </source>
</evidence>
<dbReference type="PANTHER" id="PTHR42987:SF4">
    <property type="entry name" value="PROTEASE SOHB-RELATED"/>
    <property type="match status" value="1"/>
</dbReference>
<dbReference type="InterPro" id="IPR029045">
    <property type="entry name" value="ClpP/crotonase-like_dom_sf"/>
</dbReference>
<reference evidence="3 5" key="2">
    <citation type="submission" date="2020-03" db="EMBL/GenBank/DDBJ databases">
        <title>Genomic Encyclopedia of Type Strains, Phase IV (KMG-IV): sequencing the most valuable type-strain genomes for metagenomic binning, comparative biology and taxonomic classification.</title>
        <authorList>
            <person name="Goeker M."/>
        </authorList>
    </citation>
    <scope>NUCLEOTIDE SEQUENCE [LARGE SCALE GENOMIC DNA]</scope>
    <source>
        <strain evidence="3 5">DSM 105722</strain>
    </source>
</reference>
<evidence type="ECO:0000313" key="3">
    <source>
        <dbReference type="EMBL" id="NJC17746.1"/>
    </source>
</evidence>
<dbReference type="CDD" id="cd07022">
    <property type="entry name" value="S49_Sppa_36K_type"/>
    <property type="match status" value="1"/>
</dbReference>
<dbReference type="EMBL" id="CP043839">
    <property type="protein sequence ID" value="WOF13447.1"/>
    <property type="molecule type" value="Genomic_DNA"/>
</dbReference>
<evidence type="ECO:0000259" key="2">
    <source>
        <dbReference type="Pfam" id="PF01343"/>
    </source>
</evidence>
<evidence type="ECO:0000256" key="1">
    <source>
        <dbReference type="ARBA" id="ARBA00008683"/>
    </source>
</evidence>
<dbReference type="Gene3D" id="3.90.226.10">
    <property type="entry name" value="2-enoyl-CoA Hydratase, Chain A, domain 1"/>
    <property type="match status" value="1"/>
</dbReference>
<dbReference type="RefSeq" id="WP_118303492.1">
    <property type="nucleotide sequence ID" value="NZ_BMPA01000004.1"/>
</dbReference>
<feature type="domain" description="Peptidase S49" evidence="2">
    <location>
        <begin position="133"/>
        <end position="286"/>
    </location>
</feature>